<dbReference type="AlphaFoldDB" id="A0A2H1GGH1"/>
<accession>A0A2H1GGH1</accession>
<organism evidence="1 2">
    <name type="scientific">Zymoseptoria tritici ST99CH_1E4</name>
    <dbReference type="NCBI Taxonomy" id="1276532"/>
    <lineage>
        <taxon>Eukaryota</taxon>
        <taxon>Fungi</taxon>
        <taxon>Dikarya</taxon>
        <taxon>Ascomycota</taxon>
        <taxon>Pezizomycotina</taxon>
        <taxon>Dothideomycetes</taxon>
        <taxon>Dothideomycetidae</taxon>
        <taxon>Mycosphaerellales</taxon>
        <taxon>Mycosphaerellaceae</taxon>
        <taxon>Zymoseptoria</taxon>
    </lineage>
</organism>
<gene>
    <name evidence="1" type="ORF">ZT1E4_G5922</name>
</gene>
<evidence type="ECO:0008006" key="3">
    <source>
        <dbReference type="Google" id="ProtNLM"/>
    </source>
</evidence>
<protein>
    <recommendedName>
        <fullName evidence="3">NACHT-NTPase and P-loop NTPases N-terminal domain-containing protein</fullName>
    </recommendedName>
</protein>
<dbReference type="Proteomes" id="UP000245764">
    <property type="component" value="Chromosome 5"/>
</dbReference>
<dbReference type="EMBL" id="LT854257">
    <property type="protein sequence ID" value="SMR52647.1"/>
    <property type="molecule type" value="Genomic_DNA"/>
</dbReference>
<sequence>MEPLSAVASSISVLQLSASSVKYLRNVCDSEGSKVRLLLEISTTKGILETLKDLSTNASKSDPVLENIETLQEPMKRYEALLKKLEAKLTSSHGLKKVAKALKWPTEKSEIAESLVQLERYEMLFGLVMHADQLELNKAIRRDLEYALESSPSTLEGWRVPQRGLITTTRACLWLILRTTTHLIQHRRSTMLSATSTMQSKSLTPSSTP</sequence>
<proteinExistence type="predicted"/>
<name>A0A2H1GGH1_ZYMTR</name>
<evidence type="ECO:0000313" key="2">
    <source>
        <dbReference type="Proteomes" id="UP000245764"/>
    </source>
</evidence>
<reference evidence="2" key="1">
    <citation type="submission" date="2017-05" db="EMBL/GenBank/DDBJ databases">
        <authorList>
            <person name="Song R."/>
            <person name="Chenine A.L."/>
            <person name="Ruprecht R.M."/>
        </authorList>
    </citation>
    <scope>NUCLEOTIDE SEQUENCE [LARGE SCALE GENOMIC DNA]</scope>
</reference>
<evidence type="ECO:0000313" key="1">
    <source>
        <dbReference type="EMBL" id="SMR52647.1"/>
    </source>
</evidence>